<accession>W6ZYB2</accession>
<feature type="transmembrane region" description="Helical" evidence="2">
    <location>
        <begin position="358"/>
        <end position="379"/>
    </location>
</feature>
<reference evidence="3 4" key="1">
    <citation type="submission" date="2013-02" db="EMBL/GenBank/DDBJ databases">
        <title>The Genome Sequence of Plasmodium inui San Antonio 1.</title>
        <authorList>
            <consortium name="The Broad Institute Genome Sequencing Platform"/>
            <consortium name="The Broad Institute Genome Sequencing Center for Infectious Disease"/>
            <person name="Neafsey D."/>
            <person name="Cheeseman I."/>
            <person name="Volkman S."/>
            <person name="Adams J."/>
            <person name="Walker B."/>
            <person name="Young S.K."/>
            <person name="Zeng Q."/>
            <person name="Gargeya S."/>
            <person name="Fitzgerald M."/>
            <person name="Haas B."/>
            <person name="Abouelleil A."/>
            <person name="Alvarado L."/>
            <person name="Arachchi H.M."/>
            <person name="Berlin A.M."/>
            <person name="Chapman S.B."/>
            <person name="Dewar J."/>
            <person name="Goldberg J."/>
            <person name="Griggs A."/>
            <person name="Gujja S."/>
            <person name="Hansen M."/>
            <person name="Howarth C."/>
            <person name="Imamovic A."/>
            <person name="Larimer J."/>
            <person name="McCowan C."/>
            <person name="Murphy C."/>
            <person name="Neiman D."/>
            <person name="Pearson M."/>
            <person name="Priest M."/>
            <person name="Roberts A."/>
            <person name="Saif S."/>
            <person name="Shea T."/>
            <person name="Sisk P."/>
            <person name="Sykes S."/>
            <person name="Wortman J."/>
            <person name="Nusbaum C."/>
            <person name="Birren B."/>
        </authorList>
    </citation>
    <scope>NUCLEOTIDE SEQUENCE [LARGE SCALE GENOMIC DNA]</scope>
    <source>
        <strain evidence="3 4">San Antonio 1</strain>
    </source>
</reference>
<protein>
    <submittedName>
        <fullName evidence="3">Uncharacterized protein</fullName>
    </submittedName>
</protein>
<evidence type="ECO:0000256" key="1">
    <source>
        <dbReference type="SAM" id="MobiDB-lite"/>
    </source>
</evidence>
<dbReference type="VEuPathDB" id="PlasmoDB:C922_05297"/>
<dbReference type="Proteomes" id="UP000030640">
    <property type="component" value="Unassembled WGS sequence"/>
</dbReference>
<sequence>MDFQTYLEEKLLARSAEGRCKLQKNGQRDFCIFEGPQNRAQGREITAWKRGAIDRSKWQTRENLWRYSKEICIGLEAWWAALEQKDINGEVFYKSACKPNQAKGVALGRLDPGSCQIEIKKLKWNSLQHQVQLNTWQKNHRYLGICMDIVSMILEHFQMYSSGTRDSNVLKRQNPCNALYKSLEEWGGAEVAQGVLEGWYTDNNQKQKSSIGFLMTGTDLYEVISDLFYDDDKGDRGVSCEFSRASGLENNQEQGEYELRLSTGLNLGKCDQQGSLCGVIGQNPHNGDRNLPGRTGYFQEPTAGNQNNSSQQKPAQVSTERISQAGPDNITEYLRNQDPTGSTVATNSTMETYGPSPWGKMVGGVASILGGIGSAYGIYRIFRKRRVTRSTSSKQPGIISRIKYQSS</sequence>
<keyword evidence="4" id="KW-1185">Reference proteome</keyword>
<dbReference type="AlphaFoldDB" id="W6ZYB2"/>
<feature type="compositionally biased region" description="Polar residues" evidence="1">
    <location>
        <begin position="302"/>
        <end position="317"/>
    </location>
</feature>
<dbReference type="GeneID" id="20040571"/>
<organism evidence="3 4">
    <name type="scientific">Plasmodium inui San Antonio 1</name>
    <dbReference type="NCBI Taxonomy" id="1237626"/>
    <lineage>
        <taxon>Eukaryota</taxon>
        <taxon>Sar</taxon>
        <taxon>Alveolata</taxon>
        <taxon>Apicomplexa</taxon>
        <taxon>Aconoidasida</taxon>
        <taxon>Haemosporida</taxon>
        <taxon>Plasmodiidae</taxon>
        <taxon>Plasmodium</taxon>
        <taxon>Plasmodium (Plasmodium)</taxon>
    </lineage>
</organism>
<gene>
    <name evidence="3" type="ORF">C922_05297</name>
</gene>
<evidence type="ECO:0000256" key="2">
    <source>
        <dbReference type="SAM" id="Phobius"/>
    </source>
</evidence>
<keyword evidence="2" id="KW-1133">Transmembrane helix</keyword>
<proteinExistence type="predicted"/>
<dbReference type="RefSeq" id="XP_008819090.1">
    <property type="nucleotide sequence ID" value="XM_008820868.1"/>
</dbReference>
<feature type="region of interest" description="Disordered" evidence="1">
    <location>
        <begin position="282"/>
        <end position="317"/>
    </location>
</feature>
<evidence type="ECO:0000313" key="3">
    <source>
        <dbReference type="EMBL" id="EUD64323.1"/>
    </source>
</evidence>
<evidence type="ECO:0000313" key="4">
    <source>
        <dbReference type="Proteomes" id="UP000030640"/>
    </source>
</evidence>
<name>W6ZYB2_9APIC</name>
<dbReference type="EMBL" id="KI965512">
    <property type="protein sequence ID" value="EUD64323.1"/>
    <property type="molecule type" value="Genomic_DNA"/>
</dbReference>
<keyword evidence="2" id="KW-0472">Membrane</keyword>
<keyword evidence="2" id="KW-0812">Transmembrane</keyword>